<feature type="region of interest" description="Disordered" evidence="6">
    <location>
        <begin position="552"/>
        <end position="577"/>
    </location>
</feature>
<feature type="transmembrane region" description="Helical" evidence="7">
    <location>
        <begin position="32"/>
        <end position="51"/>
    </location>
</feature>
<keyword evidence="9" id="KW-1185">Reference proteome</keyword>
<dbReference type="GO" id="GO:0008506">
    <property type="term" value="F:sucrose:proton symporter activity"/>
    <property type="evidence" value="ECO:0007669"/>
    <property type="project" value="TreeGrafter"/>
</dbReference>
<dbReference type="InParanoid" id="A0A409Y5K7"/>
<feature type="transmembrane region" description="Helical" evidence="7">
    <location>
        <begin position="272"/>
        <end position="293"/>
    </location>
</feature>
<dbReference type="PANTHER" id="PTHR19432">
    <property type="entry name" value="SUGAR TRANSPORTER"/>
    <property type="match status" value="1"/>
</dbReference>
<feature type="transmembrane region" description="Helical" evidence="7">
    <location>
        <begin position="212"/>
        <end position="231"/>
    </location>
</feature>
<dbReference type="Pfam" id="PF13347">
    <property type="entry name" value="MFS_2"/>
    <property type="match status" value="1"/>
</dbReference>
<evidence type="ECO:0000256" key="7">
    <source>
        <dbReference type="SAM" id="Phobius"/>
    </source>
</evidence>
<keyword evidence="5 7" id="KW-0472">Membrane</keyword>
<reference evidence="8 9" key="1">
    <citation type="journal article" date="2018" name="Evol. Lett.">
        <title>Horizontal gene cluster transfer increased hallucinogenic mushroom diversity.</title>
        <authorList>
            <person name="Reynolds H.T."/>
            <person name="Vijayakumar V."/>
            <person name="Gluck-Thaler E."/>
            <person name="Korotkin H.B."/>
            <person name="Matheny P.B."/>
            <person name="Slot J.C."/>
        </authorList>
    </citation>
    <scope>NUCLEOTIDE SEQUENCE [LARGE SCALE GENOMIC DNA]</scope>
    <source>
        <strain evidence="8 9">SRW20</strain>
    </source>
</reference>
<feature type="region of interest" description="Disordered" evidence="6">
    <location>
        <begin position="450"/>
        <end position="533"/>
    </location>
</feature>
<keyword evidence="3 7" id="KW-0812">Transmembrane</keyword>
<comment type="subcellular location">
    <subcellularLocation>
        <location evidence="1">Membrane</location>
        <topology evidence="1">Multi-pass membrane protein</topology>
    </subcellularLocation>
</comment>
<evidence type="ECO:0008006" key="10">
    <source>
        <dbReference type="Google" id="ProtNLM"/>
    </source>
</evidence>
<feature type="transmembrane region" description="Helical" evidence="7">
    <location>
        <begin position="415"/>
        <end position="432"/>
    </location>
</feature>
<evidence type="ECO:0000256" key="3">
    <source>
        <dbReference type="ARBA" id="ARBA00022692"/>
    </source>
</evidence>
<feature type="transmembrane region" description="Helical" evidence="7">
    <location>
        <begin position="337"/>
        <end position="357"/>
    </location>
</feature>
<evidence type="ECO:0000256" key="6">
    <source>
        <dbReference type="SAM" id="MobiDB-lite"/>
    </source>
</evidence>
<feature type="transmembrane region" description="Helical" evidence="7">
    <location>
        <begin position="389"/>
        <end position="409"/>
    </location>
</feature>
<dbReference type="OrthoDB" id="28755at2759"/>
<evidence type="ECO:0000256" key="1">
    <source>
        <dbReference type="ARBA" id="ARBA00004141"/>
    </source>
</evidence>
<keyword evidence="2" id="KW-0813">Transport</keyword>
<dbReference type="AlphaFoldDB" id="A0A409Y5K7"/>
<sequence>MTGGGLTPLPTADDDDQHQQFKGVSRILGPRWAHLPTITIGLLGVQIFWSVEMSYASPYLLSLGLSKSSMAGVFVAGPLSGLLMQPLIGVLADNSTSRFGRRRPYMLLGSTICVTAMLLLGFTRPFAAIFTGWNNNALSGEASLILQPLMSFLVQAVDRALVVDTLPTAQQAAGNAWAARMLGIGSVVGFFVGNIDLPDMLPFLGKTQLEVLAVIVSFLLLAVHLLMAWAVKERVLLKSTSPEGKARRKTFSQEMKDIWVNMRTLPRVIRQIVSCAYGSTILSLTLSSAWIAWFPVLFYSTLYIGDIYKRSSPLPSDSTNQQIELHDAEGNRLGARALFFSALLSLFINLVMPLFVAEAAASRSNSRAASPTRERWLDRTFQVPKRLRIHLATLWAVSHFVFASCMFATFFTHSIMGATLIVTITGFSWAITQWAPFSLLAEAILTEPATSNGTADDTESIVLADTRTPSRASRNSRDDMEEGERSAFLPGSASDSEDEDEEGVGRKRKSIDGSGPGRREMEEQRRGVLGNSEAQVSRIDISVRRLSLEDQGEYEIVPGPGQGSGRSGRRRDRSAPGTLSAKAGTIMGIHNIFIVIPQFLVTGFSALLFALFDPKKPALPAHRAPVAPGPVPTGNMTAAAAEVVERGLSWSLEHLVRREGMAVEGNSNTVVYVFRIGGVAASFAFVFCWRLARELRHR</sequence>
<name>A0A409Y5K7_9AGAR</name>
<dbReference type="GO" id="GO:0005886">
    <property type="term" value="C:plasma membrane"/>
    <property type="evidence" value="ECO:0007669"/>
    <property type="project" value="TreeGrafter"/>
</dbReference>
<feature type="compositionally biased region" description="Basic and acidic residues" evidence="6">
    <location>
        <begin position="517"/>
        <end position="526"/>
    </location>
</feature>
<feature type="transmembrane region" description="Helical" evidence="7">
    <location>
        <begin position="104"/>
        <end position="122"/>
    </location>
</feature>
<feature type="transmembrane region" description="Helical" evidence="7">
    <location>
        <begin position="670"/>
        <end position="692"/>
    </location>
</feature>
<evidence type="ECO:0000313" key="8">
    <source>
        <dbReference type="EMBL" id="PPQ98305.1"/>
    </source>
</evidence>
<accession>A0A409Y5K7</accession>
<dbReference type="Proteomes" id="UP000284706">
    <property type="component" value="Unassembled WGS sequence"/>
</dbReference>
<proteinExistence type="predicted"/>
<feature type="transmembrane region" description="Helical" evidence="7">
    <location>
        <begin position="71"/>
        <end position="92"/>
    </location>
</feature>
<organism evidence="8 9">
    <name type="scientific">Gymnopilus dilepis</name>
    <dbReference type="NCBI Taxonomy" id="231916"/>
    <lineage>
        <taxon>Eukaryota</taxon>
        <taxon>Fungi</taxon>
        <taxon>Dikarya</taxon>
        <taxon>Basidiomycota</taxon>
        <taxon>Agaricomycotina</taxon>
        <taxon>Agaricomycetes</taxon>
        <taxon>Agaricomycetidae</taxon>
        <taxon>Agaricales</taxon>
        <taxon>Agaricineae</taxon>
        <taxon>Hymenogastraceae</taxon>
        <taxon>Gymnopilus</taxon>
    </lineage>
</organism>
<comment type="caution">
    <text evidence="8">The sequence shown here is derived from an EMBL/GenBank/DDBJ whole genome shotgun (WGS) entry which is preliminary data.</text>
</comment>
<evidence type="ECO:0000256" key="5">
    <source>
        <dbReference type="ARBA" id="ARBA00023136"/>
    </source>
</evidence>
<evidence type="ECO:0000313" key="9">
    <source>
        <dbReference type="Proteomes" id="UP000284706"/>
    </source>
</evidence>
<evidence type="ECO:0000256" key="4">
    <source>
        <dbReference type="ARBA" id="ARBA00022989"/>
    </source>
</evidence>
<gene>
    <name evidence="8" type="ORF">CVT26_013500</name>
</gene>
<protein>
    <recommendedName>
        <fullName evidence="10">Major facilitator superfamily (MFS) profile domain-containing protein</fullName>
    </recommendedName>
</protein>
<dbReference type="EMBL" id="NHYE01001123">
    <property type="protein sequence ID" value="PPQ98305.1"/>
    <property type="molecule type" value="Genomic_DNA"/>
</dbReference>
<keyword evidence="4 7" id="KW-1133">Transmembrane helix</keyword>
<evidence type="ECO:0000256" key="2">
    <source>
        <dbReference type="ARBA" id="ARBA00022448"/>
    </source>
</evidence>
<feature type="transmembrane region" description="Helical" evidence="7">
    <location>
        <begin position="592"/>
        <end position="612"/>
    </location>
</feature>
<dbReference type="Gene3D" id="1.20.1250.20">
    <property type="entry name" value="MFS general substrate transporter like domains"/>
    <property type="match status" value="1"/>
</dbReference>
<dbReference type="InterPro" id="IPR036259">
    <property type="entry name" value="MFS_trans_sf"/>
</dbReference>
<dbReference type="SUPFAM" id="SSF103473">
    <property type="entry name" value="MFS general substrate transporter"/>
    <property type="match status" value="1"/>
</dbReference>
<dbReference type="PANTHER" id="PTHR19432:SF91">
    <property type="entry name" value="GENERAL ALPHA-GLUCOSIDE PERMEASE"/>
    <property type="match status" value="1"/>
</dbReference>